<evidence type="ECO:0000313" key="3">
    <source>
        <dbReference type="Proteomes" id="UP000320209"/>
    </source>
</evidence>
<dbReference type="AlphaFoldDB" id="A0A543A2H3"/>
<evidence type="ECO:0000313" key="2">
    <source>
        <dbReference type="EMBL" id="TQL66784.1"/>
    </source>
</evidence>
<dbReference type="EMBL" id="VFOV01000001">
    <property type="protein sequence ID" value="TQL66784.1"/>
    <property type="molecule type" value="Genomic_DNA"/>
</dbReference>
<comment type="caution">
    <text evidence="2">The sequence shown here is derived from an EMBL/GenBank/DDBJ whole genome shotgun (WGS) entry which is preliminary data.</text>
</comment>
<organism evidence="2 3">
    <name type="scientific">Nocardioides albertanoniae</name>
    <dbReference type="NCBI Taxonomy" id="1175486"/>
    <lineage>
        <taxon>Bacteria</taxon>
        <taxon>Bacillati</taxon>
        <taxon>Actinomycetota</taxon>
        <taxon>Actinomycetes</taxon>
        <taxon>Propionibacteriales</taxon>
        <taxon>Nocardioidaceae</taxon>
        <taxon>Nocardioides</taxon>
    </lineage>
</organism>
<proteinExistence type="predicted"/>
<dbReference type="RefSeq" id="WP_281285025.1">
    <property type="nucleotide sequence ID" value="NZ_VFOV01000001.1"/>
</dbReference>
<evidence type="ECO:0000256" key="1">
    <source>
        <dbReference type="SAM" id="MobiDB-lite"/>
    </source>
</evidence>
<feature type="compositionally biased region" description="Polar residues" evidence="1">
    <location>
        <begin position="34"/>
        <end position="43"/>
    </location>
</feature>
<feature type="region of interest" description="Disordered" evidence="1">
    <location>
        <begin position="21"/>
        <end position="43"/>
    </location>
</feature>
<gene>
    <name evidence="2" type="ORF">FB381_0650</name>
</gene>
<reference evidence="2 3" key="1">
    <citation type="submission" date="2019-06" db="EMBL/GenBank/DDBJ databases">
        <title>Sequencing the genomes of 1000 actinobacteria strains.</title>
        <authorList>
            <person name="Klenk H.-P."/>
        </authorList>
    </citation>
    <scope>NUCLEOTIDE SEQUENCE [LARGE SCALE GENOMIC DNA]</scope>
    <source>
        <strain evidence="2 3">DSM 25218</strain>
    </source>
</reference>
<accession>A0A543A2H3</accession>
<sequence>MTTNRKNPSKLRATVRATLAGIDAGAKIRHGSKVPTNHPSRRR</sequence>
<dbReference type="Proteomes" id="UP000320209">
    <property type="component" value="Unassembled WGS sequence"/>
</dbReference>
<keyword evidence="3" id="KW-1185">Reference proteome</keyword>
<name>A0A543A2H3_9ACTN</name>
<protein>
    <submittedName>
        <fullName evidence="2">Uncharacterized protein</fullName>
    </submittedName>
</protein>